<evidence type="ECO:0008006" key="4">
    <source>
        <dbReference type="Google" id="ProtNLM"/>
    </source>
</evidence>
<sequence length="71" mass="7724">MVARLFVLAALCFTLVASAPPLRTLPLTKLVDHSKLKNVVKSDQARAKGLKNVNKGDTEREPVNTIAGFHL</sequence>
<keyword evidence="1" id="KW-0732">Signal</keyword>
<evidence type="ECO:0000313" key="3">
    <source>
        <dbReference type="Proteomes" id="UP000077266"/>
    </source>
</evidence>
<protein>
    <recommendedName>
        <fullName evidence="4">RxLR effector protein</fullName>
    </recommendedName>
</protein>
<keyword evidence="3" id="KW-1185">Reference proteome</keyword>
<name>A0A165GR80_EXIGL</name>
<evidence type="ECO:0000256" key="1">
    <source>
        <dbReference type="SAM" id="SignalP"/>
    </source>
</evidence>
<gene>
    <name evidence="2" type="ORF">EXIGLDRAFT_770351</name>
</gene>
<evidence type="ECO:0000313" key="2">
    <source>
        <dbReference type="EMBL" id="KZV90887.1"/>
    </source>
</evidence>
<reference evidence="2 3" key="1">
    <citation type="journal article" date="2016" name="Mol. Biol. Evol.">
        <title>Comparative Genomics of Early-Diverging Mushroom-Forming Fungi Provides Insights into the Origins of Lignocellulose Decay Capabilities.</title>
        <authorList>
            <person name="Nagy L.G."/>
            <person name="Riley R."/>
            <person name="Tritt A."/>
            <person name="Adam C."/>
            <person name="Daum C."/>
            <person name="Floudas D."/>
            <person name="Sun H."/>
            <person name="Yadav J.S."/>
            <person name="Pangilinan J."/>
            <person name="Larsson K.H."/>
            <person name="Matsuura K."/>
            <person name="Barry K."/>
            <person name="Labutti K."/>
            <person name="Kuo R."/>
            <person name="Ohm R.A."/>
            <person name="Bhattacharya S.S."/>
            <person name="Shirouzu T."/>
            <person name="Yoshinaga Y."/>
            <person name="Martin F.M."/>
            <person name="Grigoriev I.V."/>
            <person name="Hibbett D.S."/>
        </authorList>
    </citation>
    <scope>NUCLEOTIDE SEQUENCE [LARGE SCALE GENOMIC DNA]</scope>
    <source>
        <strain evidence="2 3">HHB12029</strain>
    </source>
</reference>
<feature type="signal peptide" evidence="1">
    <location>
        <begin position="1"/>
        <end position="18"/>
    </location>
</feature>
<dbReference type="InParanoid" id="A0A165GR80"/>
<dbReference type="AlphaFoldDB" id="A0A165GR80"/>
<dbReference type="Proteomes" id="UP000077266">
    <property type="component" value="Unassembled WGS sequence"/>
</dbReference>
<dbReference type="EMBL" id="KV426038">
    <property type="protein sequence ID" value="KZV90887.1"/>
    <property type="molecule type" value="Genomic_DNA"/>
</dbReference>
<accession>A0A165GR80</accession>
<organism evidence="2 3">
    <name type="scientific">Exidia glandulosa HHB12029</name>
    <dbReference type="NCBI Taxonomy" id="1314781"/>
    <lineage>
        <taxon>Eukaryota</taxon>
        <taxon>Fungi</taxon>
        <taxon>Dikarya</taxon>
        <taxon>Basidiomycota</taxon>
        <taxon>Agaricomycotina</taxon>
        <taxon>Agaricomycetes</taxon>
        <taxon>Auriculariales</taxon>
        <taxon>Exidiaceae</taxon>
        <taxon>Exidia</taxon>
    </lineage>
</organism>
<proteinExistence type="predicted"/>
<feature type="chain" id="PRO_5007858318" description="RxLR effector protein" evidence="1">
    <location>
        <begin position="19"/>
        <end position="71"/>
    </location>
</feature>